<feature type="compositionally biased region" description="Polar residues" evidence="1">
    <location>
        <begin position="108"/>
        <end position="117"/>
    </location>
</feature>
<evidence type="ECO:0000313" key="2">
    <source>
        <dbReference type="EMBL" id="WAR19150.1"/>
    </source>
</evidence>
<dbReference type="InterPro" id="IPR013761">
    <property type="entry name" value="SAM/pointed_sf"/>
</dbReference>
<name>A0ABY7FAL6_MYAAR</name>
<gene>
    <name evidence="2" type="ORF">MAR_000988</name>
</gene>
<dbReference type="Proteomes" id="UP001164746">
    <property type="component" value="Chromosome 11"/>
</dbReference>
<dbReference type="CDD" id="cd09531">
    <property type="entry name" value="SAM_CS047"/>
    <property type="match status" value="1"/>
</dbReference>
<dbReference type="Gene3D" id="1.10.150.50">
    <property type="entry name" value="Transcription Factor, Ets-1"/>
    <property type="match status" value="1"/>
</dbReference>
<dbReference type="EMBL" id="CP111022">
    <property type="protein sequence ID" value="WAR19150.1"/>
    <property type="molecule type" value="Genomic_DNA"/>
</dbReference>
<sequence>MASSDMSFWIGFFKEAGIPAGEAANYAVTFTDNRITRSMLMDLTKEYLNDMGLSILGDVIAVLKHAKTVFNQDVRDRVLRDTSAQQETPTLKRSTPASRTIGHYLSGSDRSASPQLVSSIPKLSKEMSARLGSPITTAAPTAQPLKEEVPVQKKKKVFPEDEGHYTINLPQGSTDRTKKILAQHRQQAELQRIRAEEGSVPDCMTIEKKRVAAKKHSVFHRLGSEKKTTSPDISDSSPTVTITGLDSINMPSTSMGNQTIFSRLGGKTTVKRAATSTVSLDDDDSDDRDDDAVVAGPILEYAGVLKASPSKKAKIVTAKKIMKSAQKTLARAKSVEHKTEETLG</sequence>
<dbReference type="InterPro" id="IPR040772">
    <property type="entry name" value="C19orf47_SAM"/>
</dbReference>
<dbReference type="InterPro" id="IPR039161">
    <property type="entry name" value="C19orf47-like"/>
</dbReference>
<reference evidence="2" key="1">
    <citation type="submission" date="2022-11" db="EMBL/GenBank/DDBJ databases">
        <title>Centuries of genome instability and evolution in soft-shell clam transmissible cancer (bioRxiv).</title>
        <authorList>
            <person name="Hart S.F.M."/>
            <person name="Yonemitsu M.A."/>
            <person name="Giersch R.M."/>
            <person name="Beal B.F."/>
            <person name="Arriagada G."/>
            <person name="Davis B.W."/>
            <person name="Ostrander E.A."/>
            <person name="Goff S.P."/>
            <person name="Metzger M.J."/>
        </authorList>
    </citation>
    <scope>NUCLEOTIDE SEQUENCE</scope>
    <source>
        <strain evidence="2">MELC-2E11</strain>
        <tissue evidence="2">Siphon/mantle</tissue>
    </source>
</reference>
<dbReference type="PANTHER" id="PTHR21359:SF1">
    <property type="entry name" value="DUF5577 DOMAIN-CONTAINING PROTEIN"/>
    <property type="match status" value="1"/>
</dbReference>
<organism evidence="2 3">
    <name type="scientific">Mya arenaria</name>
    <name type="common">Soft-shell clam</name>
    <dbReference type="NCBI Taxonomy" id="6604"/>
    <lineage>
        <taxon>Eukaryota</taxon>
        <taxon>Metazoa</taxon>
        <taxon>Spiralia</taxon>
        <taxon>Lophotrochozoa</taxon>
        <taxon>Mollusca</taxon>
        <taxon>Bivalvia</taxon>
        <taxon>Autobranchia</taxon>
        <taxon>Heteroconchia</taxon>
        <taxon>Euheterodonta</taxon>
        <taxon>Imparidentia</taxon>
        <taxon>Neoheterodontei</taxon>
        <taxon>Myida</taxon>
        <taxon>Myoidea</taxon>
        <taxon>Myidae</taxon>
        <taxon>Mya</taxon>
    </lineage>
</organism>
<keyword evidence="3" id="KW-1185">Reference proteome</keyword>
<accession>A0ABY7FAL6</accession>
<dbReference type="Pfam" id="PF18017">
    <property type="entry name" value="SAM_4"/>
    <property type="match status" value="1"/>
</dbReference>
<proteinExistence type="predicted"/>
<dbReference type="SUPFAM" id="SSF47769">
    <property type="entry name" value="SAM/Pointed domain"/>
    <property type="match status" value="1"/>
</dbReference>
<evidence type="ECO:0000313" key="3">
    <source>
        <dbReference type="Proteomes" id="UP001164746"/>
    </source>
</evidence>
<feature type="compositionally biased region" description="Polar residues" evidence="1">
    <location>
        <begin position="82"/>
        <end position="98"/>
    </location>
</feature>
<protein>
    <submittedName>
        <fullName evidence="2">CS047-like protein</fullName>
    </submittedName>
</protein>
<dbReference type="PANTHER" id="PTHR21359">
    <property type="entry name" value="DUF5577 DOMAIN-CONTAINING PROTEIN"/>
    <property type="match status" value="1"/>
</dbReference>
<evidence type="ECO:0000256" key="1">
    <source>
        <dbReference type="SAM" id="MobiDB-lite"/>
    </source>
</evidence>
<feature type="region of interest" description="Disordered" evidence="1">
    <location>
        <begin position="80"/>
        <end position="117"/>
    </location>
</feature>